<gene>
    <name evidence="5" type="ORF">LSALG_LOCUS27789</name>
</gene>
<evidence type="ECO:0000313" key="6">
    <source>
        <dbReference type="Proteomes" id="UP001177003"/>
    </source>
</evidence>
<keyword evidence="3" id="KW-0378">Hydrolase</keyword>
<organism evidence="5 6">
    <name type="scientific">Lactuca saligna</name>
    <name type="common">Willowleaf lettuce</name>
    <dbReference type="NCBI Taxonomy" id="75948"/>
    <lineage>
        <taxon>Eukaryota</taxon>
        <taxon>Viridiplantae</taxon>
        <taxon>Streptophyta</taxon>
        <taxon>Embryophyta</taxon>
        <taxon>Tracheophyta</taxon>
        <taxon>Spermatophyta</taxon>
        <taxon>Magnoliopsida</taxon>
        <taxon>eudicotyledons</taxon>
        <taxon>Gunneridae</taxon>
        <taxon>Pentapetalae</taxon>
        <taxon>asterids</taxon>
        <taxon>campanulids</taxon>
        <taxon>Asterales</taxon>
        <taxon>Asteraceae</taxon>
        <taxon>Cichorioideae</taxon>
        <taxon>Cichorieae</taxon>
        <taxon>Lactucinae</taxon>
        <taxon>Lactuca</taxon>
    </lineage>
</organism>
<protein>
    <recommendedName>
        <fullName evidence="4">Ubiquitin-like protease family profile domain-containing protein</fullName>
    </recommendedName>
</protein>
<keyword evidence="6" id="KW-1185">Reference proteome</keyword>
<name>A0AA35Z9M5_LACSI</name>
<accession>A0AA35Z9M5</accession>
<dbReference type="PROSITE" id="PS50600">
    <property type="entry name" value="ULP_PROTEASE"/>
    <property type="match status" value="1"/>
</dbReference>
<evidence type="ECO:0000313" key="5">
    <source>
        <dbReference type="EMBL" id="CAI9288494.1"/>
    </source>
</evidence>
<feature type="domain" description="Ubiquitin-like protease family profile" evidence="4">
    <location>
        <begin position="1"/>
        <end position="159"/>
    </location>
</feature>
<evidence type="ECO:0000256" key="2">
    <source>
        <dbReference type="ARBA" id="ARBA00022670"/>
    </source>
</evidence>
<dbReference type="InterPro" id="IPR003653">
    <property type="entry name" value="Peptidase_C48_C"/>
</dbReference>
<dbReference type="Pfam" id="PF02902">
    <property type="entry name" value="Peptidase_C48"/>
    <property type="match status" value="1"/>
</dbReference>
<dbReference type="SUPFAM" id="SSF54001">
    <property type="entry name" value="Cysteine proteinases"/>
    <property type="match status" value="1"/>
</dbReference>
<evidence type="ECO:0000256" key="3">
    <source>
        <dbReference type="ARBA" id="ARBA00022801"/>
    </source>
</evidence>
<dbReference type="GO" id="GO:0006508">
    <property type="term" value="P:proteolysis"/>
    <property type="evidence" value="ECO:0007669"/>
    <property type="project" value="UniProtKB-KW"/>
</dbReference>
<comment type="similarity">
    <text evidence="1">Belongs to the peptidase C48 family.</text>
</comment>
<dbReference type="Proteomes" id="UP001177003">
    <property type="component" value="Chromosome 5"/>
</dbReference>
<sequence length="196" mass="22787">MHPVDLWGRLLNERRPNDARWTIMPSSFFGGFEMFQWAGSATGNPFDPLDGCKSWLEVDRVYFPICINPHHWVLGELWMDTLSLNLYDIFRLFGAVKIIDFVRFEELMDRILVEIEYWKHMGLPLQKAPITVTDVTDVPQQEGMYGECSVFMLMFMEQLVSGRPIGISMVHVVVATQFRYRMAMIYYGSSIQSILS</sequence>
<dbReference type="InterPro" id="IPR038765">
    <property type="entry name" value="Papain-like_cys_pep_sf"/>
</dbReference>
<reference evidence="5" key="1">
    <citation type="submission" date="2023-04" db="EMBL/GenBank/DDBJ databases">
        <authorList>
            <person name="Vijverberg K."/>
            <person name="Xiong W."/>
            <person name="Schranz E."/>
        </authorList>
    </citation>
    <scope>NUCLEOTIDE SEQUENCE</scope>
</reference>
<dbReference type="AlphaFoldDB" id="A0AA35Z9M5"/>
<proteinExistence type="inferred from homology"/>
<keyword evidence="2" id="KW-0645">Protease</keyword>
<dbReference type="Gene3D" id="3.40.395.10">
    <property type="entry name" value="Adenoviral Proteinase, Chain A"/>
    <property type="match status" value="1"/>
</dbReference>
<dbReference type="EMBL" id="OX465081">
    <property type="protein sequence ID" value="CAI9288494.1"/>
    <property type="molecule type" value="Genomic_DNA"/>
</dbReference>
<evidence type="ECO:0000256" key="1">
    <source>
        <dbReference type="ARBA" id="ARBA00005234"/>
    </source>
</evidence>
<evidence type="ECO:0000259" key="4">
    <source>
        <dbReference type="PROSITE" id="PS50600"/>
    </source>
</evidence>
<dbReference type="GO" id="GO:0008234">
    <property type="term" value="F:cysteine-type peptidase activity"/>
    <property type="evidence" value="ECO:0007669"/>
    <property type="project" value="InterPro"/>
</dbReference>